<sequence>MSTEDQNVTPSELILYRTEDSRTRIQVRLESGSVWLTQAQMSELYEVTIKTVSEHLQNIYAEGELEPERTIRNLRVVQIEGSRSVRRSVDHYHLSAILAVGYRVRSARGTQFRQWATAQLSDLIVKGFVMDDARLKDPAANDYFDELIARIARYAPRRSGSTRRSATSSP</sequence>
<evidence type="ECO:0000313" key="2">
    <source>
        <dbReference type="Proteomes" id="UP001256588"/>
    </source>
</evidence>
<dbReference type="EMBL" id="JAVDWO010000002">
    <property type="protein sequence ID" value="MDR7192002.1"/>
    <property type="molecule type" value="Genomic_DNA"/>
</dbReference>
<dbReference type="InterPro" id="IPR011204">
    <property type="entry name" value="Virulence_RhuM-like"/>
</dbReference>
<name>A0ABU1XTB8_9GAMM</name>
<dbReference type="Pfam" id="PF13310">
    <property type="entry name" value="Virulence_RhuM"/>
    <property type="match status" value="1"/>
</dbReference>
<evidence type="ECO:0000313" key="1">
    <source>
        <dbReference type="EMBL" id="MDR7192002.1"/>
    </source>
</evidence>
<dbReference type="Proteomes" id="UP001256588">
    <property type="component" value="Unassembled WGS sequence"/>
</dbReference>
<reference evidence="1 2" key="1">
    <citation type="submission" date="2023-07" db="EMBL/GenBank/DDBJ databases">
        <title>Sorghum-associated microbial communities from plants grown in Nebraska, USA.</title>
        <authorList>
            <person name="Schachtman D."/>
        </authorList>
    </citation>
    <scope>NUCLEOTIDE SEQUENCE [LARGE SCALE GENOMIC DNA]</scope>
    <source>
        <strain evidence="1 2">4099</strain>
    </source>
</reference>
<dbReference type="PANTHER" id="PTHR35810">
    <property type="entry name" value="CYTOPLASMIC PROTEIN-RELATED"/>
    <property type="match status" value="1"/>
</dbReference>
<comment type="caution">
    <text evidence="1">The sequence shown here is derived from an EMBL/GenBank/DDBJ whole genome shotgun (WGS) entry which is preliminary data.</text>
</comment>
<organism evidence="1 2">
    <name type="scientific">Luteimonas terrae</name>
    <dbReference type="NCBI Taxonomy" id="1530191"/>
    <lineage>
        <taxon>Bacteria</taxon>
        <taxon>Pseudomonadati</taxon>
        <taxon>Pseudomonadota</taxon>
        <taxon>Gammaproteobacteria</taxon>
        <taxon>Lysobacterales</taxon>
        <taxon>Lysobacteraceae</taxon>
        <taxon>Luteimonas</taxon>
    </lineage>
</organism>
<proteinExistence type="predicted"/>
<gene>
    <name evidence="1" type="ORF">J2W68_000710</name>
</gene>
<accession>A0ABU1XTB8</accession>
<evidence type="ECO:0008006" key="3">
    <source>
        <dbReference type="Google" id="ProtNLM"/>
    </source>
</evidence>
<dbReference type="PANTHER" id="PTHR35810:SF1">
    <property type="entry name" value="CYTOPLASMIC PROTEIN"/>
    <property type="match status" value="1"/>
</dbReference>
<protein>
    <recommendedName>
        <fullName evidence="3">Virulence RhuM family protein</fullName>
    </recommendedName>
</protein>
<keyword evidence="2" id="KW-1185">Reference proteome</keyword>